<dbReference type="InterPro" id="IPR036034">
    <property type="entry name" value="PDZ_sf"/>
</dbReference>
<dbReference type="GO" id="GO:0008236">
    <property type="term" value="F:serine-type peptidase activity"/>
    <property type="evidence" value="ECO:0007669"/>
    <property type="project" value="InterPro"/>
</dbReference>
<gene>
    <name evidence="2" type="ORF">TRV642_3915</name>
</gene>
<dbReference type="GO" id="GO:0004175">
    <property type="term" value="F:endopeptidase activity"/>
    <property type="evidence" value="ECO:0007669"/>
    <property type="project" value="TreeGrafter"/>
</dbReference>
<proteinExistence type="predicted"/>
<dbReference type="AlphaFoldDB" id="A0A9W4TK46"/>
<organism evidence="2 3">
    <name type="scientific">Flavobacterium collinsii</name>
    <dbReference type="NCBI Taxonomy" id="1114861"/>
    <lineage>
        <taxon>Bacteria</taxon>
        <taxon>Pseudomonadati</taxon>
        <taxon>Bacteroidota</taxon>
        <taxon>Flavobacteriia</taxon>
        <taxon>Flavobacteriales</taxon>
        <taxon>Flavobacteriaceae</taxon>
        <taxon>Flavobacterium</taxon>
    </lineage>
</organism>
<feature type="domain" description="Tail specific protease" evidence="1">
    <location>
        <begin position="339"/>
        <end position="524"/>
    </location>
</feature>
<dbReference type="GO" id="GO:0006508">
    <property type="term" value="P:proteolysis"/>
    <property type="evidence" value="ECO:0007669"/>
    <property type="project" value="InterPro"/>
</dbReference>
<dbReference type="PANTHER" id="PTHR32060">
    <property type="entry name" value="TAIL-SPECIFIC PROTEASE"/>
    <property type="match status" value="1"/>
</dbReference>
<name>A0A9W4TK46_9FLAO</name>
<evidence type="ECO:0000313" key="2">
    <source>
        <dbReference type="EMBL" id="CAI2768648.1"/>
    </source>
</evidence>
<evidence type="ECO:0000259" key="1">
    <source>
        <dbReference type="SMART" id="SM00245"/>
    </source>
</evidence>
<dbReference type="SMART" id="SM00245">
    <property type="entry name" value="TSPc"/>
    <property type="match status" value="1"/>
</dbReference>
<sequence>MNKKILILFVLYFQIGFSNNKITETQKLFTTAKVWGFLKYYHPNVANGSKDWDEELFKIMPKVKKAQSEETYSKVIEDWIITLGEVDKKSIVEGAKEDYFDKNFNLSWINNDLLISKSLSKRLRFIEENRYHGAPFYIDTTEAGNIFLKNEKFSDLNWSDENYRLLTLFRYWNIIEYFFPYKYLMDNSWDKTLQDMLPDFVLTKSEDDFKVAMHKLTVRLNDSHSTFYYSTSQTKGKTRRFLPVKCVIIDKEMVVSEIMSDTLAKLDDIQIGDVITKVNNKTIEQIITEKRDLVSASNEASYLRNLVFEITTGYKDSIDLEGRRNSAVFKKVIQWTDYNKSHSNELKRKKSEKYKLIDDNIGYVYMGKIYEKEVPEMMSKLNSTKAIILDMRDYPNGTNFEIAKYLNSDVKPFVKYTKPDLSYPGRFIWSKPRLCGTKNANNYKGKIVVLVNELSQSQSEWATMCFQTADNATVIGSQTAGADGNTSSINITNKHEAPFSGIGVYYPDGTETQRVGIIPDIIVKPTVLGIQNKKDEVLERAVLFINKGK</sequence>
<dbReference type="Gene3D" id="2.30.42.10">
    <property type="match status" value="1"/>
</dbReference>
<dbReference type="SUPFAM" id="SSF50156">
    <property type="entry name" value="PDZ domain-like"/>
    <property type="match status" value="1"/>
</dbReference>
<dbReference type="EMBL" id="OX336425">
    <property type="protein sequence ID" value="CAI2768648.1"/>
    <property type="molecule type" value="Genomic_DNA"/>
</dbReference>
<dbReference type="Proteomes" id="UP001152749">
    <property type="component" value="Chromosome"/>
</dbReference>
<dbReference type="Pfam" id="PF03572">
    <property type="entry name" value="Peptidase_S41"/>
    <property type="match status" value="1"/>
</dbReference>
<dbReference type="SUPFAM" id="SSF52096">
    <property type="entry name" value="ClpP/crotonase"/>
    <property type="match status" value="1"/>
</dbReference>
<evidence type="ECO:0000313" key="3">
    <source>
        <dbReference type="Proteomes" id="UP001152749"/>
    </source>
</evidence>
<dbReference type="Pfam" id="PF00595">
    <property type="entry name" value="PDZ"/>
    <property type="match status" value="1"/>
</dbReference>
<dbReference type="PANTHER" id="PTHR32060:SF22">
    <property type="entry name" value="CARBOXYL-TERMINAL-PROCESSING PEPTIDASE 3, CHLOROPLASTIC"/>
    <property type="match status" value="1"/>
</dbReference>
<protein>
    <submittedName>
        <fullName evidence="2">TSPc domain-containing protein</fullName>
    </submittedName>
</protein>
<dbReference type="Gene3D" id="3.90.226.10">
    <property type="entry name" value="2-enoyl-CoA Hydratase, Chain A, domain 1"/>
    <property type="match status" value="1"/>
</dbReference>
<dbReference type="InterPro" id="IPR005151">
    <property type="entry name" value="Tail-specific_protease"/>
</dbReference>
<reference evidence="2" key="1">
    <citation type="submission" date="2022-09" db="EMBL/GenBank/DDBJ databases">
        <authorList>
            <person name="Duchaud E."/>
        </authorList>
    </citation>
    <scope>NUCLEOTIDE SEQUENCE</scope>
    <source>
        <strain evidence="2">TRV642</strain>
    </source>
</reference>
<dbReference type="InterPro" id="IPR001478">
    <property type="entry name" value="PDZ"/>
</dbReference>
<dbReference type="KEGG" id="fcs:TRV642_3915"/>
<accession>A0A9W4TK46</accession>
<dbReference type="InterPro" id="IPR029045">
    <property type="entry name" value="ClpP/crotonase-like_dom_sf"/>
</dbReference>
<dbReference type="RefSeq" id="WP_263361228.1">
    <property type="nucleotide sequence ID" value="NZ_OX336425.1"/>
</dbReference>